<feature type="transmembrane region" description="Helical" evidence="7">
    <location>
        <begin position="185"/>
        <end position="211"/>
    </location>
</feature>
<comment type="subcellular location">
    <subcellularLocation>
        <location evidence="1">Cell membrane</location>
        <topology evidence="1">Multi-pass membrane protein</topology>
    </subcellularLocation>
</comment>
<name>A0A848M6G5_PAELE</name>
<dbReference type="Gene3D" id="1.20.1250.20">
    <property type="entry name" value="MFS general substrate transporter like domains"/>
    <property type="match status" value="1"/>
</dbReference>
<organism evidence="9 10">
    <name type="scientific">Paenibacillus lemnae</name>
    <dbReference type="NCBI Taxonomy" id="1330551"/>
    <lineage>
        <taxon>Bacteria</taxon>
        <taxon>Bacillati</taxon>
        <taxon>Bacillota</taxon>
        <taxon>Bacilli</taxon>
        <taxon>Bacillales</taxon>
        <taxon>Paenibacillaceae</taxon>
        <taxon>Paenibacillus</taxon>
    </lineage>
</organism>
<keyword evidence="6 7" id="KW-0472">Membrane</keyword>
<evidence type="ECO:0000256" key="5">
    <source>
        <dbReference type="ARBA" id="ARBA00022989"/>
    </source>
</evidence>
<feature type="transmembrane region" description="Helical" evidence="7">
    <location>
        <begin position="273"/>
        <end position="295"/>
    </location>
</feature>
<dbReference type="Pfam" id="PF07690">
    <property type="entry name" value="MFS_1"/>
    <property type="match status" value="1"/>
</dbReference>
<feature type="transmembrane region" description="Helical" evidence="7">
    <location>
        <begin position="217"/>
        <end position="238"/>
    </location>
</feature>
<dbReference type="InterPro" id="IPR036259">
    <property type="entry name" value="MFS_trans_sf"/>
</dbReference>
<dbReference type="RefSeq" id="WP_169505357.1">
    <property type="nucleotide sequence ID" value="NZ_JABBPN010000010.1"/>
</dbReference>
<dbReference type="AlphaFoldDB" id="A0A848M6G5"/>
<evidence type="ECO:0000259" key="8">
    <source>
        <dbReference type="PROSITE" id="PS50850"/>
    </source>
</evidence>
<dbReference type="SUPFAM" id="SSF103473">
    <property type="entry name" value="MFS general substrate transporter"/>
    <property type="match status" value="1"/>
</dbReference>
<gene>
    <name evidence="9" type="ORF">HII30_12420</name>
</gene>
<dbReference type="PANTHER" id="PTHR43124">
    <property type="entry name" value="PURINE EFFLUX PUMP PBUE"/>
    <property type="match status" value="1"/>
</dbReference>
<proteinExistence type="predicted"/>
<accession>A0A848M6G5</accession>
<feature type="transmembrane region" description="Helical" evidence="7">
    <location>
        <begin position="139"/>
        <end position="157"/>
    </location>
</feature>
<evidence type="ECO:0000256" key="7">
    <source>
        <dbReference type="SAM" id="Phobius"/>
    </source>
</evidence>
<dbReference type="PROSITE" id="PS50850">
    <property type="entry name" value="MFS"/>
    <property type="match status" value="1"/>
</dbReference>
<dbReference type="InterPro" id="IPR020846">
    <property type="entry name" value="MFS_dom"/>
</dbReference>
<keyword evidence="5 7" id="KW-1133">Transmembrane helix</keyword>
<dbReference type="InterPro" id="IPR011701">
    <property type="entry name" value="MFS"/>
</dbReference>
<keyword evidence="4 7" id="KW-0812">Transmembrane</keyword>
<feature type="transmembrane region" description="Helical" evidence="7">
    <location>
        <begin position="338"/>
        <end position="358"/>
    </location>
</feature>
<dbReference type="GO" id="GO:0005886">
    <property type="term" value="C:plasma membrane"/>
    <property type="evidence" value="ECO:0007669"/>
    <property type="project" value="UniProtKB-SubCell"/>
</dbReference>
<feature type="transmembrane region" description="Helical" evidence="7">
    <location>
        <begin position="307"/>
        <end position="326"/>
    </location>
</feature>
<evidence type="ECO:0000256" key="4">
    <source>
        <dbReference type="ARBA" id="ARBA00022692"/>
    </source>
</evidence>
<dbReference type="InterPro" id="IPR050189">
    <property type="entry name" value="MFS_Efflux_Transporters"/>
</dbReference>
<comment type="caution">
    <text evidence="9">The sequence shown here is derived from an EMBL/GenBank/DDBJ whole genome shotgun (WGS) entry which is preliminary data.</text>
</comment>
<feature type="transmembrane region" description="Helical" evidence="7">
    <location>
        <begin position="250"/>
        <end position="267"/>
    </location>
</feature>
<feature type="transmembrane region" description="Helical" evidence="7">
    <location>
        <begin position="110"/>
        <end position="133"/>
    </location>
</feature>
<evidence type="ECO:0000256" key="1">
    <source>
        <dbReference type="ARBA" id="ARBA00004651"/>
    </source>
</evidence>
<sequence length="379" mass="41002">MSPALASIFREFADASQTTLYLITTLPSITLMISALLTGLVVGKKIKYKTVVIIGSLLFIIGGVAPTFFHSSLEVILIFRAVFGFGCGMLVQLGNALVTGLFQGHKRTAYIGYGQLVADGIGVVVLLLCGFLAAIDWKYSFLIFFVGLVPLVFAFFLPEPEPVSHHAIEHKPASPEQKRENRSSIWLLSLFFLIGSMIIIPIQFNISIYFADKEVGGPALSGIAVSVYTLAGAVGGMVFGQCMKRLKKPLSLFFLTGATGAVLLLLGQDTFTLMLGAALCGFMFSTSMAYGYTLVGMKVSHSSAPMVFNILQICFNLGVFLCTYFLGLVGHLFGSVLYPHLMIATGFFLLITILFLFVNPIPTRNQVTTHGSEDLAQTP</sequence>
<protein>
    <submittedName>
        <fullName evidence="9">MFS transporter</fullName>
    </submittedName>
</protein>
<dbReference type="EMBL" id="JABBPN010000010">
    <property type="protein sequence ID" value="NMO96577.1"/>
    <property type="molecule type" value="Genomic_DNA"/>
</dbReference>
<evidence type="ECO:0000313" key="9">
    <source>
        <dbReference type="EMBL" id="NMO96577.1"/>
    </source>
</evidence>
<keyword evidence="2" id="KW-0813">Transport</keyword>
<feature type="transmembrane region" description="Helical" evidence="7">
    <location>
        <begin position="20"/>
        <end position="43"/>
    </location>
</feature>
<evidence type="ECO:0000256" key="2">
    <source>
        <dbReference type="ARBA" id="ARBA00022448"/>
    </source>
</evidence>
<feature type="domain" description="Major facilitator superfamily (MFS) profile" evidence="8">
    <location>
        <begin position="1"/>
        <end position="364"/>
    </location>
</feature>
<feature type="transmembrane region" description="Helical" evidence="7">
    <location>
        <begin position="75"/>
        <end position="98"/>
    </location>
</feature>
<keyword evidence="10" id="KW-1185">Reference proteome</keyword>
<feature type="transmembrane region" description="Helical" evidence="7">
    <location>
        <begin position="50"/>
        <end position="69"/>
    </location>
</feature>
<evidence type="ECO:0000313" key="10">
    <source>
        <dbReference type="Proteomes" id="UP000565468"/>
    </source>
</evidence>
<evidence type="ECO:0000256" key="3">
    <source>
        <dbReference type="ARBA" id="ARBA00022475"/>
    </source>
</evidence>
<dbReference type="Proteomes" id="UP000565468">
    <property type="component" value="Unassembled WGS sequence"/>
</dbReference>
<dbReference type="PANTHER" id="PTHR43124:SF3">
    <property type="entry name" value="CHLORAMPHENICOL EFFLUX PUMP RV0191"/>
    <property type="match status" value="1"/>
</dbReference>
<dbReference type="GO" id="GO:0022857">
    <property type="term" value="F:transmembrane transporter activity"/>
    <property type="evidence" value="ECO:0007669"/>
    <property type="project" value="InterPro"/>
</dbReference>
<reference evidence="9 10" key="1">
    <citation type="submission" date="2020-04" db="EMBL/GenBank/DDBJ databases">
        <title>Paenibacillus algicola sp. nov., a novel marine bacterium producing alginate lyase.</title>
        <authorList>
            <person name="Huang H."/>
        </authorList>
    </citation>
    <scope>NUCLEOTIDE SEQUENCE [LARGE SCALE GENOMIC DNA]</scope>
    <source>
        <strain evidence="9 10">L7-75</strain>
    </source>
</reference>
<evidence type="ECO:0000256" key="6">
    <source>
        <dbReference type="ARBA" id="ARBA00023136"/>
    </source>
</evidence>
<keyword evidence="3" id="KW-1003">Cell membrane</keyword>